<dbReference type="PANTHER" id="PTHR33798:SF5">
    <property type="entry name" value="FLAVIN REDUCTASE LIKE DOMAIN-CONTAINING PROTEIN"/>
    <property type="match status" value="1"/>
</dbReference>
<evidence type="ECO:0000256" key="1">
    <source>
        <dbReference type="ARBA" id="ARBA00001917"/>
    </source>
</evidence>
<accession>A0A975T1F1</accession>
<keyword evidence="7" id="KW-1185">Reference proteome</keyword>
<evidence type="ECO:0000256" key="2">
    <source>
        <dbReference type="ARBA" id="ARBA00022630"/>
    </source>
</evidence>
<comment type="cofactor">
    <cofactor evidence="1">
        <name>FMN</name>
        <dbReference type="ChEBI" id="CHEBI:58210"/>
    </cofactor>
</comment>
<dbReference type="RefSeq" id="WP_216941658.1">
    <property type="nucleotide sequence ID" value="NZ_CP077062.1"/>
</dbReference>
<dbReference type="Pfam" id="PF01613">
    <property type="entry name" value="Flavin_Reduct"/>
    <property type="match status" value="1"/>
</dbReference>
<name>A0A975T1F1_9ACTN</name>
<dbReference type="KEGG" id="nps:KRR39_08810"/>
<proteinExistence type="inferred from homology"/>
<gene>
    <name evidence="6" type="ORF">KRR39_08810</name>
</gene>
<dbReference type="Proteomes" id="UP000683575">
    <property type="component" value="Chromosome"/>
</dbReference>
<dbReference type="EMBL" id="CP077062">
    <property type="protein sequence ID" value="QWZ09812.1"/>
    <property type="molecule type" value="Genomic_DNA"/>
</dbReference>
<dbReference type="SMART" id="SM00903">
    <property type="entry name" value="Flavin_Reduct"/>
    <property type="match status" value="1"/>
</dbReference>
<dbReference type="PANTHER" id="PTHR33798">
    <property type="entry name" value="FLAVOPROTEIN OXYGENASE"/>
    <property type="match status" value="1"/>
</dbReference>
<evidence type="ECO:0000313" key="6">
    <source>
        <dbReference type="EMBL" id="QWZ09812.1"/>
    </source>
</evidence>
<keyword evidence="3" id="KW-0288">FMN</keyword>
<evidence type="ECO:0000256" key="4">
    <source>
        <dbReference type="ARBA" id="ARBA00038054"/>
    </source>
</evidence>
<dbReference type="AlphaFoldDB" id="A0A975T1F1"/>
<evidence type="ECO:0000259" key="5">
    <source>
        <dbReference type="SMART" id="SM00903"/>
    </source>
</evidence>
<evidence type="ECO:0000313" key="7">
    <source>
        <dbReference type="Proteomes" id="UP000683575"/>
    </source>
</evidence>
<dbReference type="GO" id="GO:0010181">
    <property type="term" value="F:FMN binding"/>
    <property type="evidence" value="ECO:0007669"/>
    <property type="project" value="InterPro"/>
</dbReference>
<evidence type="ECO:0000256" key="3">
    <source>
        <dbReference type="ARBA" id="ARBA00022643"/>
    </source>
</evidence>
<organism evidence="6 7">
    <name type="scientific">Nocardioides panacis</name>
    <dbReference type="NCBI Taxonomy" id="2849501"/>
    <lineage>
        <taxon>Bacteria</taxon>
        <taxon>Bacillati</taxon>
        <taxon>Actinomycetota</taxon>
        <taxon>Actinomycetes</taxon>
        <taxon>Propionibacteriales</taxon>
        <taxon>Nocardioidaceae</taxon>
        <taxon>Nocardioides</taxon>
    </lineage>
</organism>
<comment type="similarity">
    <text evidence="4">Belongs to the flavoredoxin family.</text>
</comment>
<dbReference type="InterPro" id="IPR002563">
    <property type="entry name" value="Flavin_Rdtase-like_dom"/>
</dbReference>
<protein>
    <submittedName>
        <fullName evidence="6">Flavin reductase family protein</fullName>
    </submittedName>
</protein>
<sequence>MSFETRTTFRPGDEHVNAYKLMTAIVVPRPIAWVTTLSSEGVVNLAPHSFYTVACARPPIVQFTSVGRKDTLRNALETGEFVVNLAYGPLMDAVNNSSAAFAADQSEPAQLGITMAPSEVVRPPRVADSPAAIECRLHSTHELGDSTIVLGDVVAFSVADEVLVDGHPEFTRLDPLARLGKDEWGVHTQVRSLTRPRTPEDIS</sequence>
<feature type="domain" description="Flavin reductase like" evidence="5">
    <location>
        <begin position="24"/>
        <end position="168"/>
    </location>
</feature>
<reference evidence="6" key="1">
    <citation type="submission" date="2021-06" db="EMBL/GenBank/DDBJ databases">
        <title>Complete genome sequence of Nocardioides sp. G188.</title>
        <authorList>
            <person name="Im W.-T."/>
        </authorList>
    </citation>
    <scope>NUCLEOTIDE SEQUENCE</scope>
    <source>
        <strain evidence="6">G188</strain>
    </source>
</reference>
<keyword evidence="2" id="KW-0285">Flavoprotein</keyword>